<dbReference type="InterPro" id="IPR000835">
    <property type="entry name" value="HTH_MarR-typ"/>
</dbReference>
<proteinExistence type="predicted"/>
<evidence type="ECO:0000313" key="2">
    <source>
        <dbReference type="EMBL" id="MDS9468580.1"/>
    </source>
</evidence>
<dbReference type="Pfam" id="PF01047">
    <property type="entry name" value="MarR"/>
    <property type="match status" value="1"/>
</dbReference>
<dbReference type="SMART" id="SM00347">
    <property type="entry name" value="HTH_MARR"/>
    <property type="match status" value="1"/>
</dbReference>
<dbReference type="Proteomes" id="UP001269144">
    <property type="component" value="Unassembled WGS sequence"/>
</dbReference>
<keyword evidence="3" id="KW-1185">Reference proteome</keyword>
<reference evidence="3" key="1">
    <citation type="submission" date="2023-07" db="EMBL/GenBank/DDBJ databases">
        <title>Paracoccus sp. MBLB3053 whole genome sequence.</title>
        <authorList>
            <person name="Hwang C.Y."/>
            <person name="Cho E.-S."/>
            <person name="Seo M.-J."/>
        </authorList>
    </citation>
    <scope>NUCLEOTIDE SEQUENCE [LARGE SCALE GENOMIC DNA]</scope>
    <source>
        <strain evidence="3">MBLB3053</strain>
    </source>
</reference>
<evidence type="ECO:0000259" key="1">
    <source>
        <dbReference type="SMART" id="SM00347"/>
    </source>
</evidence>
<gene>
    <name evidence="2" type="ORF">RGQ15_13505</name>
</gene>
<name>A0ABU2HU53_9RHOB</name>
<dbReference type="PANTHER" id="PTHR33164">
    <property type="entry name" value="TRANSCRIPTIONAL REGULATOR, MARR FAMILY"/>
    <property type="match status" value="1"/>
</dbReference>
<evidence type="ECO:0000313" key="3">
    <source>
        <dbReference type="Proteomes" id="UP001269144"/>
    </source>
</evidence>
<sequence length="172" mass="19009">MNEKSSEIDQTVLQRAPEKDAKDVADIVSASILLQIRFTDRLKEADPNVTATQWAMLNLLTNHGPLRPFHIARKLGISRQHTFQATRKLQSYGYIASTSEDNSRAVTLTLTDDGKKLHHAVAKLFDAAAGELNVTLPKANVRPTKVFLLHLTRTLSDADPGDDAERLPSAIE</sequence>
<comment type="caution">
    <text evidence="2">The sequence shown here is derived from an EMBL/GenBank/DDBJ whole genome shotgun (WGS) entry which is preliminary data.</text>
</comment>
<dbReference type="Gene3D" id="1.10.10.10">
    <property type="entry name" value="Winged helix-like DNA-binding domain superfamily/Winged helix DNA-binding domain"/>
    <property type="match status" value="1"/>
</dbReference>
<dbReference type="PANTHER" id="PTHR33164:SF43">
    <property type="entry name" value="HTH-TYPE TRANSCRIPTIONAL REPRESSOR YETL"/>
    <property type="match status" value="1"/>
</dbReference>
<dbReference type="InterPro" id="IPR036390">
    <property type="entry name" value="WH_DNA-bd_sf"/>
</dbReference>
<protein>
    <submittedName>
        <fullName evidence="2">MarR family transcriptional regulator</fullName>
    </submittedName>
</protein>
<dbReference type="EMBL" id="JAVQLW010000001">
    <property type="protein sequence ID" value="MDS9468580.1"/>
    <property type="molecule type" value="Genomic_DNA"/>
</dbReference>
<dbReference type="SUPFAM" id="SSF46785">
    <property type="entry name" value="Winged helix' DNA-binding domain"/>
    <property type="match status" value="1"/>
</dbReference>
<dbReference type="InterPro" id="IPR039422">
    <property type="entry name" value="MarR/SlyA-like"/>
</dbReference>
<dbReference type="RefSeq" id="WP_311160823.1">
    <property type="nucleotide sequence ID" value="NZ_JAVQLW010000001.1"/>
</dbReference>
<accession>A0ABU2HU53</accession>
<feature type="domain" description="HTH marR-type" evidence="1">
    <location>
        <begin position="43"/>
        <end position="141"/>
    </location>
</feature>
<organism evidence="2 3">
    <name type="scientific">Paracoccus aurantius</name>
    <dbReference type="NCBI Taxonomy" id="3073814"/>
    <lineage>
        <taxon>Bacteria</taxon>
        <taxon>Pseudomonadati</taxon>
        <taxon>Pseudomonadota</taxon>
        <taxon>Alphaproteobacteria</taxon>
        <taxon>Rhodobacterales</taxon>
        <taxon>Paracoccaceae</taxon>
        <taxon>Paracoccus</taxon>
    </lineage>
</organism>
<dbReference type="InterPro" id="IPR036388">
    <property type="entry name" value="WH-like_DNA-bd_sf"/>
</dbReference>